<organism evidence="2 3">
    <name type="scientific">Streptomyces virens</name>
    <dbReference type="NCBI Taxonomy" id="285572"/>
    <lineage>
        <taxon>Bacteria</taxon>
        <taxon>Bacillati</taxon>
        <taxon>Actinomycetota</taxon>
        <taxon>Actinomycetes</taxon>
        <taxon>Kitasatosporales</taxon>
        <taxon>Streptomycetaceae</taxon>
        <taxon>Streptomyces</taxon>
    </lineage>
</organism>
<reference evidence="2 3" key="1">
    <citation type="journal article" date="2019" name="Int. J. Syst. Evol. Microbiol.">
        <title>The Global Catalogue of Microorganisms (GCM) 10K type strain sequencing project: providing services to taxonomists for standard genome sequencing and annotation.</title>
        <authorList>
            <consortium name="The Broad Institute Genomics Platform"/>
            <consortium name="The Broad Institute Genome Sequencing Center for Infectious Disease"/>
            <person name="Wu L."/>
            <person name="Ma J."/>
        </authorList>
    </citation>
    <scope>NUCLEOTIDE SEQUENCE [LARGE SCALE GENOMIC DNA]</scope>
    <source>
        <strain evidence="2 3">JCM 9095</strain>
    </source>
</reference>
<evidence type="ECO:0000313" key="2">
    <source>
        <dbReference type="EMBL" id="GAA2772377.1"/>
    </source>
</evidence>
<evidence type="ECO:0000313" key="3">
    <source>
        <dbReference type="Proteomes" id="UP001501866"/>
    </source>
</evidence>
<evidence type="ECO:0000256" key="1">
    <source>
        <dbReference type="SAM" id="MobiDB-lite"/>
    </source>
</evidence>
<sequence>MSPCCSPPWAGRDRTSASRPRPLLSAKNGASEAAPAATAFTSDKGVAVSHPMAIGINNDRTAIFRITDFPARCTNVRRSMTAPPGGGSPDASCYGRNSPFKGARENVNSVSACVQ</sequence>
<feature type="region of interest" description="Disordered" evidence="1">
    <location>
        <begin position="1"/>
        <end position="36"/>
    </location>
</feature>
<proteinExistence type="predicted"/>
<keyword evidence="3" id="KW-1185">Reference proteome</keyword>
<protein>
    <submittedName>
        <fullName evidence="2">Uncharacterized protein</fullName>
    </submittedName>
</protein>
<dbReference type="EMBL" id="BAAAUH010000105">
    <property type="protein sequence ID" value="GAA2772377.1"/>
    <property type="molecule type" value="Genomic_DNA"/>
</dbReference>
<comment type="caution">
    <text evidence="2">The sequence shown here is derived from an EMBL/GenBank/DDBJ whole genome shotgun (WGS) entry which is preliminary data.</text>
</comment>
<dbReference type="Proteomes" id="UP001501866">
    <property type="component" value="Unassembled WGS sequence"/>
</dbReference>
<gene>
    <name evidence="2" type="ORF">GCM10010451_66820</name>
</gene>
<name>A0ABN3V349_9ACTN</name>
<accession>A0ABN3V349</accession>